<keyword evidence="1" id="KW-0472">Membrane</keyword>
<feature type="transmembrane region" description="Helical" evidence="1">
    <location>
        <begin position="12"/>
        <end position="28"/>
    </location>
</feature>
<dbReference type="Proteomes" id="UP001151760">
    <property type="component" value="Unassembled WGS sequence"/>
</dbReference>
<gene>
    <name evidence="2" type="ORF">Tco_1029099</name>
</gene>
<name>A0ABQ5G3Q6_9ASTR</name>
<protein>
    <submittedName>
        <fullName evidence="2">Uncharacterized protein</fullName>
    </submittedName>
</protein>
<comment type="caution">
    <text evidence="2">The sequence shown here is derived from an EMBL/GenBank/DDBJ whole genome shotgun (WGS) entry which is preliminary data.</text>
</comment>
<keyword evidence="1" id="KW-0812">Transmembrane</keyword>
<keyword evidence="1" id="KW-1133">Transmembrane helix</keyword>
<reference evidence="2" key="2">
    <citation type="submission" date="2022-01" db="EMBL/GenBank/DDBJ databases">
        <authorList>
            <person name="Yamashiro T."/>
            <person name="Shiraishi A."/>
            <person name="Satake H."/>
            <person name="Nakayama K."/>
        </authorList>
    </citation>
    <scope>NUCLEOTIDE SEQUENCE</scope>
</reference>
<reference evidence="2" key="1">
    <citation type="journal article" date="2022" name="Int. J. Mol. Sci.">
        <title>Draft Genome of Tanacetum Coccineum: Genomic Comparison of Closely Related Tanacetum-Family Plants.</title>
        <authorList>
            <person name="Yamashiro T."/>
            <person name="Shiraishi A."/>
            <person name="Nakayama K."/>
            <person name="Satake H."/>
        </authorList>
    </citation>
    <scope>NUCLEOTIDE SEQUENCE</scope>
</reference>
<organism evidence="2 3">
    <name type="scientific">Tanacetum coccineum</name>
    <dbReference type="NCBI Taxonomy" id="301880"/>
    <lineage>
        <taxon>Eukaryota</taxon>
        <taxon>Viridiplantae</taxon>
        <taxon>Streptophyta</taxon>
        <taxon>Embryophyta</taxon>
        <taxon>Tracheophyta</taxon>
        <taxon>Spermatophyta</taxon>
        <taxon>Magnoliopsida</taxon>
        <taxon>eudicotyledons</taxon>
        <taxon>Gunneridae</taxon>
        <taxon>Pentapetalae</taxon>
        <taxon>asterids</taxon>
        <taxon>campanulids</taxon>
        <taxon>Asterales</taxon>
        <taxon>Asteraceae</taxon>
        <taxon>Asteroideae</taxon>
        <taxon>Anthemideae</taxon>
        <taxon>Anthemidinae</taxon>
        <taxon>Tanacetum</taxon>
    </lineage>
</organism>
<evidence type="ECO:0000313" key="3">
    <source>
        <dbReference type="Proteomes" id="UP001151760"/>
    </source>
</evidence>
<evidence type="ECO:0000256" key="1">
    <source>
        <dbReference type="SAM" id="Phobius"/>
    </source>
</evidence>
<proteinExistence type="predicted"/>
<sequence>MDIGTPCRETVSFIYNLVMVSILFVALVRMKCADLNSYVILPSISALYNDSDQRLTFIHLQSCWTHMRLLQLLTTSSDEYKLLQFSLQESNEFYQEDFVDLMVGKLCELEFKETSLFALFYYRKQNRLHCPDAVLK</sequence>
<dbReference type="EMBL" id="BQNB010018022">
    <property type="protein sequence ID" value="GJT69813.1"/>
    <property type="molecule type" value="Genomic_DNA"/>
</dbReference>
<accession>A0ABQ5G3Q6</accession>
<evidence type="ECO:0000313" key="2">
    <source>
        <dbReference type="EMBL" id="GJT69813.1"/>
    </source>
</evidence>
<keyword evidence="3" id="KW-1185">Reference proteome</keyword>